<evidence type="ECO:0000256" key="5">
    <source>
        <dbReference type="ARBA" id="ARBA00022723"/>
    </source>
</evidence>
<dbReference type="GO" id="GO:0046872">
    <property type="term" value="F:metal ion binding"/>
    <property type="evidence" value="ECO:0007669"/>
    <property type="project" value="UniProtKB-UniRule"/>
</dbReference>
<evidence type="ECO:0000313" key="12">
    <source>
        <dbReference type="Proteomes" id="UP000002318"/>
    </source>
</evidence>
<feature type="domain" description="4Fe-4S ferredoxin-type" evidence="10">
    <location>
        <begin position="29"/>
        <end position="56"/>
    </location>
</feature>
<comment type="cofactor">
    <cofactor evidence="1 9">
        <name>[4Fe-4S] cluster</name>
        <dbReference type="ChEBI" id="CHEBI:49883"/>
    </cofactor>
</comment>
<dbReference type="eggNOG" id="COG4231">
    <property type="taxonomic scope" value="Bacteria"/>
</dbReference>
<dbReference type="RefSeq" id="WP_013255445.1">
    <property type="nucleotide sequence ID" value="NC_014364.1"/>
</dbReference>
<keyword evidence="7 9" id="KW-0408">Iron</keyword>
<evidence type="ECO:0000256" key="3">
    <source>
        <dbReference type="ARBA" id="ARBA00022448"/>
    </source>
</evidence>
<evidence type="ECO:0000256" key="2">
    <source>
        <dbReference type="ARBA" id="ARBA00003532"/>
    </source>
</evidence>
<dbReference type="InterPro" id="IPR050157">
    <property type="entry name" value="PSI_iron-sulfur_center"/>
</dbReference>
<dbReference type="PROSITE" id="PS51379">
    <property type="entry name" value="4FE4S_FER_2"/>
    <property type="match status" value="2"/>
</dbReference>
<dbReference type="SUPFAM" id="SSF54862">
    <property type="entry name" value="4Fe-4S ferredoxins"/>
    <property type="match status" value="1"/>
</dbReference>
<evidence type="ECO:0000256" key="9">
    <source>
        <dbReference type="RuleBase" id="RU365098"/>
    </source>
</evidence>
<dbReference type="InterPro" id="IPR017900">
    <property type="entry name" value="4Fe4S_Fe_S_CS"/>
</dbReference>
<dbReference type="HOGENOM" id="CLU_139698_11_4_12"/>
<keyword evidence="12" id="KW-1185">Reference proteome</keyword>
<reference evidence="11 12" key="1">
    <citation type="journal article" date="2010" name="Stand. Genomic Sci.">
        <title>Complete genome sequence of Spirochaeta smaragdinae type strain (SEBR 4228).</title>
        <authorList>
            <person name="Mavromatis K."/>
            <person name="Yasawong M."/>
            <person name="Chertkov O."/>
            <person name="Lapidus A."/>
            <person name="Lucas S."/>
            <person name="Nolan M."/>
            <person name="Del Rio T.G."/>
            <person name="Tice H."/>
            <person name="Cheng J.F."/>
            <person name="Pitluck S."/>
            <person name="Liolios K."/>
            <person name="Ivanova N."/>
            <person name="Tapia R."/>
            <person name="Han C."/>
            <person name="Bruce D."/>
            <person name="Goodwin L."/>
            <person name="Pati A."/>
            <person name="Chen A."/>
            <person name="Palaniappan K."/>
            <person name="Land M."/>
            <person name="Hauser L."/>
            <person name="Chang Y.J."/>
            <person name="Jeffries C.D."/>
            <person name="Detter J.C."/>
            <person name="Rohde M."/>
            <person name="Brambilla E."/>
            <person name="Spring S."/>
            <person name="Goker M."/>
            <person name="Sikorski J."/>
            <person name="Woyke T."/>
            <person name="Bristow J."/>
            <person name="Eisen J.A."/>
            <person name="Markowitz V."/>
            <person name="Hugenholtz P."/>
            <person name="Klenk H.P."/>
            <person name="Kyrpides N.C."/>
        </authorList>
    </citation>
    <scope>NUCLEOTIDE SEQUENCE [LARGE SCALE GENOMIC DNA]</scope>
    <source>
        <strain evidence="12">DSM 11293 / JCM 15392 / SEBR 4228</strain>
    </source>
</reference>
<dbReference type="PANTHER" id="PTHR24960:SF79">
    <property type="entry name" value="PHOTOSYSTEM I IRON-SULFUR CENTER"/>
    <property type="match status" value="1"/>
</dbReference>
<evidence type="ECO:0000256" key="8">
    <source>
        <dbReference type="ARBA" id="ARBA00023014"/>
    </source>
</evidence>
<dbReference type="KEGG" id="ssm:Spirs_2883"/>
<dbReference type="AlphaFoldDB" id="E1R2A1"/>
<dbReference type="STRING" id="573413.Spirs_2883"/>
<evidence type="ECO:0000259" key="10">
    <source>
        <dbReference type="PROSITE" id="PS51379"/>
    </source>
</evidence>
<evidence type="ECO:0000256" key="7">
    <source>
        <dbReference type="ARBA" id="ARBA00023004"/>
    </source>
</evidence>
<comment type="function">
    <text evidence="2 9">Ferredoxins are iron-sulfur proteins that transfer electrons in a wide variety of metabolic reactions.</text>
</comment>
<dbReference type="PRINTS" id="PR00354">
    <property type="entry name" value="7FE8SFRDOXIN"/>
</dbReference>
<evidence type="ECO:0000256" key="6">
    <source>
        <dbReference type="ARBA" id="ARBA00022982"/>
    </source>
</evidence>
<accession>E1R2A1</accession>
<dbReference type="Gene3D" id="3.30.70.20">
    <property type="match status" value="1"/>
</dbReference>
<organism evidence="11 12">
    <name type="scientific">Sediminispirochaeta smaragdinae (strain DSM 11293 / JCM 15392 / SEBR 4228)</name>
    <name type="common">Spirochaeta smaragdinae</name>
    <dbReference type="NCBI Taxonomy" id="573413"/>
    <lineage>
        <taxon>Bacteria</taxon>
        <taxon>Pseudomonadati</taxon>
        <taxon>Spirochaetota</taxon>
        <taxon>Spirochaetia</taxon>
        <taxon>Spirochaetales</taxon>
        <taxon>Spirochaetaceae</taxon>
        <taxon>Sediminispirochaeta</taxon>
    </lineage>
</organism>
<dbReference type="InterPro" id="IPR017896">
    <property type="entry name" value="4Fe4S_Fe-S-bd"/>
</dbReference>
<feature type="domain" description="4Fe-4S ferredoxin-type" evidence="10">
    <location>
        <begin position="1"/>
        <end position="28"/>
    </location>
</feature>
<keyword evidence="5 9" id="KW-0479">Metal-binding</keyword>
<dbReference type="GO" id="GO:0009055">
    <property type="term" value="F:electron transfer activity"/>
    <property type="evidence" value="ECO:0007669"/>
    <property type="project" value="UniProtKB-UniRule"/>
</dbReference>
<proteinExistence type="predicted"/>
<protein>
    <recommendedName>
        <fullName evidence="9">Ferredoxin</fullName>
    </recommendedName>
</protein>
<keyword evidence="3 9" id="KW-0813">Transport</keyword>
<dbReference type="Pfam" id="PF13187">
    <property type="entry name" value="Fer4_9"/>
    <property type="match status" value="1"/>
</dbReference>
<keyword evidence="8 9" id="KW-0411">Iron-sulfur</keyword>
<gene>
    <name evidence="11" type="ordered locus">Spirs_2883</name>
</gene>
<dbReference type="FunFam" id="3.30.70.20:FF:000045">
    <property type="entry name" value="Ferredoxin, 4Fe-4S"/>
    <property type="match status" value="1"/>
</dbReference>
<keyword evidence="6 9" id="KW-0249">Electron transport</keyword>
<dbReference type="Proteomes" id="UP000002318">
    <property type="component" value="Chromosome"/>
</dbReference>
<dbReference type="GO" id="GO:0051539">
    <property type="term" value="F:4 iron, 4 sulfur cluster binding"/>
    <property type="evidence" value="ECO:0007669"/>
    <property type="project" value="UniProtKB-UniRule"/>
</dbReference>
<sequence length="56" mass="6041">MAYKITDDCTNCGACEAECPVEAISEKDDHRWIDPDQCTSCGTCAEVCPVEAILAD</sequence>
<dbReference type="OrthoDB" id="9803397at2"/>
<name>E1R2A1_SEDSS</name>
<evidence type="ECO:0000256" key="4">
    <source>
        <dbReference type="ARBA" id="ARBA00022485"/>
    </source>
</evidence>
<keyword evidence="4 9" id="KW-0004">4Fe-4S</keyword>
<dbReference type="InterPro" id="IPR000813">
    <property type="entry name" value="7Fe_ferredoxin"/>
</dbReference>
<dbReference type="GO" id="GO:0005737">
    <property type="term" value="C:cytoplasm"/>
    <property type="evidence" value="ECO:0007669"/>
    <property type="project" value="TreeGrafter"/>
</dbReference>
<dbReference type="PROSITE" id="PS00198">
    <property type="entry name" value="4FE4S_FER_1"/>
    <property type="match status" value="1"/>
</dbReference>
<evidence type="ECO:0000256" key="1">
    <source>
        <dbReference type="ARBA" id="ARBA00001966"/>
    </source>
</evidence>
<dbReference type="EMBL" id="CP002116">
    <property type="protein sequence ID" value="ADK81986.1"/>
    <property type="molecule type" value="Genomic_DNA"/>
</dbReference>
<evidence type="ECO:0000313" key="11">
    <source>
        <dbReference type="EMBL" id="ADK81986.1"/>
    </source>
</evidence>
<dbReference type="PANTHER" id="PTHR24960">
    <property type="entry name" value="PHOTOSYSTEM I IRON-SULFUR CENTER-RELATED"/>
    <property type="match status" value="1"/>
</dbReference>